<dbReference type="InterPro" id="IPR000683">
    <property type="entry name" value="Gfo/Idh/MocA-like_OxRdtase_N"/>
</dbReference>
<feature type="domain" description="GFO/IDH/MocA-like oxidoreductase" evidence="3">
    <location>
        <begin position="131"/>
        <end position="251"/>
    </location>
</feature>
<feature type="chain" id="PRO_5046055627" evidence="1">
    <location>
        <begin position="24"/>
        <end position="332"/>
    </location>
</feature>
<name>A0ABY9J722_9ACTN</name>
<dbReference type="Gene3D" id="3.40.50.720">
    <property type="entry name" value="NAD(P)-binding Rossmann-like Domain"/>
    <property type="match status" value="1"/>
</dbReference>
<keyword evidence="1" id="KW-0732">Signal</keyword>
<dbReference type="Pfam" id="PF22725">
    <property type="entry name" value="GFO_IDH_MocA_C3"/>
    <property type="match status" value="1"/>
</dbReference>
<feature type="domain" description="Gfo/Idh/MocA-like oxidoreductase N-terminal" evidence="2">
    <location>
        <begin position="5"/>
        <end position="122"/>
    </location>
</feature>
<dbReference type="InterPro" id="IPR055170">
    <property type="entry name" value="GFO_IDH_MocA-like_dom"/>
</dbReference>
<feature type="signal peptide" evidence="1">
    <location>
        <begin position="1"/>
        <end position="23"/>
    </location>
</feature>
<evidence type="ECO:0000256" key="1">
    <source>
        <dbReference type="SAM" id="SignalP"/>
    </source>
</evidence>
<reference evidence="4 5" key="1">
    <citation type="submission" date="2023-03" db="EMBL/GenBank/DDBJ databases">
        <title>Isolation and description of six Streptomyces strains from soil environments, able to metabolize different microbial glucans.</title>
        <authorList>
            <person name="Widen T."/>
            <person name="Larsbrink J."/>
        </authorList>
    </citation>
    <scope>NUCLEOTIDE SEQUENCE [LARGE SCALE GENOMIC DNA]</scope>
    <source>
        <strain evidence="4 5">Alt3</strain>
    </source>
</reference>
<dbReference type="SUPFAM" id="SSF51735">
    <property type="entry name" value="NAD(P)-binding Rossmann-fold domains"/>
    <property type="match status" value="1"/>
</dbReference>
<dbReference type="SUPFAM" id="SSF55347">
    <property type="entry name" value="Glyceraldehyde-3-phosphate dehydrogenase-like, C-terminal domain"/>
    <property type="match status" value="1"/>
</dbReference>
<evidence type="ECO:0000259" key="2">
    <source>
        <dbReference type="Pfam" id="PF01408"/>
    </source>
</evidence>
<sequence length="332" mass="34222">MTDVRLGLIGAGAVGLLHSQAAAAVPGVSVSAVCDIDADTARDVAGSLDATSFTDHRDLIGSGLVDAVVINTPHALHTHIVTACAAAGLHVLVEKPMATGSEDCALMERACLDAGTVLFVGHIQHYLPPMTAAKAALDAGVLGAPLAVTDWRSTDYRRGSRPSWFFDPAVSGGGVFINIGTHCVDRLMWLTGRRVVAAHADAAHRGDIGVETDVVARLELAGGLVGQITVTSALLPPRDELTVIGERGTLRVARGSGAVLYPDDGSGPVQLAKESPDDVADAFRDQLAAFVAAVRGQEEPAVPGSYGRQVIQAVEGVYASCASGTRVTVPVE</sequence>
<evidence type="ECO:0000259" key="3">
    <source>
        <dbReference type="Pfam" id="PF22725"/>
    </source>
</evidence>
<dbReference type="InterPro" id="IPR051450">
    <property type="entry name" value="Gfo/Idh/MocA_Oxidoreductases"/>
</dbReference>
<proteinExistence type="predicted"/>
<organism evidence="4 5">
    <name type="scientific">Streptomyces glycanivorans</name>
    <dbReference type="NCBI Taxonomy" id="3033808"/>
    <lineage>
        <taxon>Bacteria</taxon>
        <taxon>Bacillati</taxon>
        <taxon>Actinomycetota</taxon>
        <taxon>Actinomycetes</taxon>
        <taxon>Kitasatosporales</taxon>
        <taxon>Streptomycetaceae</taxon>
        <taxon>Streptomyces</taxon>
    </lineage>
</organism>
<evidence type="ECO:0000313" key="5">
    <source>
        <dbReference type="Proteomes" id="UP001224433"/>
    </source>
</evidence>
<dbReference type="InterPro" id="IPR036291">
    <property type="entry name" value="NAD(P)-bd_dom_sf"/>
</dbReference>
<dbReference type="PANTHER" id="PTHR43377">
    <property type="entry name" value="BILIVERDIN REDUCTASE A"/>
    <property type="match status" value="1"/>
</dbReference>
<keyword evidence="5" id="KW-1185">Reference proteome</keyword>
<gene>
    <name evidence="4" type="ORF">P8A20_05085</name>
</gene>
<dbReference type="Proteomes" id="UP001224433">
    <property type="component" value="Chromosome"/>
</dbReference>
<protein>
    <submittedName>
        <fullName evidence="4">Gfo/Idh/MocA family oxidoreductase</fullName>
    </submittedName>
</protein>
<evidence type="ECO:0000313" key="4">
    <source>
        <dbReference type="EMBL" id="WLQ63010.1"/>
    </source>
</evidence>
<dbReference type="EMBL" id="CP120983">
    <property type="protein sequence ID" value="WLQ63010.1"/>
    <property type="molecule type" value="Genomic_DNA"/>
</dbReference>
<accession>A0ABY9J722</accession>
<dbReference type="Pfam" id="PF01408">
    <property type="entry name" value="GFO_IDH_MocA"/>
    <property type="match status" value="1"/>
</dbReference>
<dbReference type="PANTHER" id="PTHR43377:SF1">
    <property type="entry name" value="BILIVERDIN REDUCTASE A"/>
    <property type="match status" value="1"/>
</dbReference>
<dbReference type="RefSeq" id="WP_306102957.1">
    <property type="nucleotide sequence ID" value="NZ_CP120983.1"/>
</dbReference>
<dbReference type="Gene3D" id="3.30.360.10">
    <property type="entry name" value="Dihydrodipicolinate Reductase, domain 2"/>
    <property type="match status" value="1"/>
</dbReference>